<dbReference type="STRING" id="478820.A0A196SLX8"/>
<comment type="caution">
    <text evidence="12">The sequence shown here is derived from an EMBL/GenBank/DDBJ whole genome shotgun (WGS) entry which is preliminary data.</text>
</comment>
<dbReference type="Proteomes" id="UP000078348">
    <property type="component" value="Unassembled WGS sequence"/>
</dbReference>
<dbReference type="CDD" id="cd03337">
    <property type="entry name" value="TCP1_gamma"/>
    <property type="match status" value="1"/>
</dbReference>
<keyword evidence="13" id="KW-1185">Reference proteome</keyword>
<dbReference type="GO" id="GO:0140662">
    <property type="term" value="F:ATP-dependent protein folding chaperone"/>
    <property type="evidence" value="ECO:0007669"/>
    <property type="project" value="InterPro"/>
</dbReference>
<dbReference type="EMBL" id="LXWW01000037">
    <property type="protein sequence ID" value="OAO17286.1"/>
    <property type="molecule type" value="Genomic_DNA"/>
</dbReference>
<dbReference type="FunFam" id="1.10.560.10:FF:000073">
    <property type="entry name" value="T-complex protein 1 subunit gamma"/>
    <property type="match status" value="1"/>
</dbReference>
<evidence type="ECO:0000256" key="2">
    <source>
        <dbReference type="ARBA" id="ARBA00008020"/>
    </source>
</evidence>
<comment type="function">
    <text evidence="9">Molecular chaperone; assists the folding of proteins upon ATP hydrolysis. Known to play a role, in vitro, in the folding of actin and tubulin.</text>
</comment>
<organism evidence="12 13">
    <name type="scientific">Blastocystis sp. subtype 1 (strain ATCC 50177 / NandII)</name>
    <dbReference type="NCBI Taxonomy" id="478820"/>
    <lineage>
        <taxon>Eukaryota</taxon>
        <taxon>Sar</taxon>
        <taxon>Stramenopiles</taxon>
        <taxon>Bigyra</taxon>
        <taxon>Opalozoa</taxon>
        <taxon>Opalinata</taxon>
        <taxon>Blastocystidae</taxon>
        <taxon>Blastocystis</taxon>
    </lineage>
</organism>
<dbReference type="GO" id="GO:0051082">
    <property type="term" value="F:unfolded protein binding"/>
    <property type="evidence" value="ECO:0007669"/>
    <property type="project" value="InterPro"/>
</dbReference>
<evidence type="ECO:0000256" key="10">
    <source>
        <dbReference type="RuleBase" id="RU004187"/>
    </source>
</evidence>
<dbReference type="PANTHER" id="PTHR11353">
    <property type="entry name" value="CHAPERONIN"/>
    <property type="match status" value="1"/>
</dbReference>
<dbReference type="GO" id="GO:0005524">
    <property type="term" value="F:ATP binding"/>
    <property type="evidence" value="ECO:0007669"/>
    <property type="project" value="UniProtKB-KW"/>
</dbReference>
<dbReference type="PROSITE" id="PS00750">
    <property type="entry name" value="TCP1_1"/>
    <property type="match status" value="1"/>
</dbReference>
<dbReference type="PRINTS" id="PR00304">
    <property type="entry name" value="TCOMPLEXTCP1"/>
</dbReference>
<comment type="subcellular location">
    <subcellularLocation>
        <location evidence="1">Cytoplasm</location>
    </subcellularLocation>
</comment>
<dbReference type="SUPFAM" id="SSF52029">
    <property type="entry name" value="GroEL apical domain-like"/>
    <property type="match status" value="1"/>
</dbReference>
<dbReference type="Gene3D" id="3.50.7.10">
    <property type="entry name" value="GroEL"/>
    <property type="match status" value="1"/>
</dbReference>
<dbReference type="Pfam" id="PF00118">
    <property type="entry name" value="Cpn60_TCP1"/>
    <property type="match status" value="1"/>
</dbReference>
<dbReference type="InterPro" id="IPR017998">
    <property type="entry name" value="Chaperone_TCP-1"/>
</dbReference>
<evidence type="ECO:0000256" key="8">
    <source>
        <dbReference type="ARBA" id="ARBA00023186"/>
    </source>
</evidence>
<accession>A0A196SLX8</accession>
<sequence length="528" mass="57932">MQVPVLVLNQNTKRESGRRVQLGNIEAAKAVADIIRTTLGPRSMLKMLLDPMGGILLTNDGNSILREVDVSHPAAKSMIELSRTQDEEVGDGTTSVIILAGEMLVAAQPFILRNIHPTVIVRACYKALESAMHICEEIAVPIDIYDRTVMMNLLRSTIGTKFSARFGDLICGLALDSVMTIMDKNPAHGNPEIDLKRYVRVEKIPGGELSESRVLKGVMLNKDVTHSSMRRHIDHPRIILLDCSLEYVKAESVANLEITEAEDWDKALKNEEAAVKKMCDALIALKPDLVITEKGVSDLAQHYLVTAGITALRRVRKSDNNRLAKATGATIVHRVDEILESDVGTRCGVFDVRQIGDEYYAFIEECEDPKACSVLLRGGSKDALNEIERNLQDAMQVARNVVFDPRLLPGGGATEMEVACRLQAEAKKQGGLDALPFAAVGEALEVIPRTLCQNCGADTIRVITKLRAEHNKGNVFLGVDGIKGTIADMRELGVWDTFQVKTQTMKTAIESACMLLRIDDIVSGLQNK</sequence>
<dbReference type="NCBIfam" id="NF041082">
    <property type="entry name" value="thermosome_alpha"/>
    <property type="match status" value="1"/>
</dbReference>
<keyword evidence="7 10" id="KW-0067">ATP-binding</keyword>
<evidence type="ECO:0000256" key="4">
    <source>
        <dbReference type="ARBA" id="ARBA00017187"/>
    </source>
</evidence>
<dbReference type="InterPro" id="IPR053374">
    <property type="entry name" value="TCP-1_chaperonin"/>
</dbReference>
<name>A0A196SLX8_BLAHN</name>
<dbReference type="Gene3D" id="1.10.560.10">
    <property type="entry name" value="GroEL-like equatorial domain"/>
    <property type="match status" value="1"/>
</dbReference>
<dbReference type="FunFam" id="1.10.560.10:FF:000085">
    <property type="entry name" value="T-complex protein 1 subunit gamma"/>
    <property type="match status" value="1"/>
</dbReference>
<keyword evidence="8 10" id="KW-0143">Chaperone</keyword>
<dbReference type="GO" id="GO:0005832">
    <property type="term" value="C:chaperonin-containing T-complex"/>
    <property type="evidence" value="ECO:0007669"/>
    <property type="project" value="UniProtKB-ARBA"/>
</dbReference>
<comment type="similarity">
    <text evidence="2 10">Belongs to the TCP-1 chaperonin family.</text>
</comment>
<dbReference type="NCBIfam" id="NF041083">
    <property type="entry name" value="thermosome_beta"/>
    <property type="match status" value="1"/>
</dbReference>
<dbReference type="AlphaFoldDB" id="A0A196SLX8"/>
<gene>
    <name evidence="12" type="ORF">AV274_0997</name>
</gene>
<dbReference type="OrthoDB" id="10248520at2759"/>
<dbReference type="FunFam" id="3.50.7.10:FF:000005">
    <property type="entry name" value="T-complex protein 1 subunit gamma"/>
    <property type="match status" value="1"/>
</dbReference>
<evidence type="ECO:0000256" key="7">
    <source>
        <dbReference type="ARBA" id="ARBA00022840"/>
    </source>
</evidence>
<keyword evidence="6 10" id="KW-0547">Nucleotide-binding</keyword>
<evidence type="ECO:0000313" key="13">
    <source>
        <dbReference type="Proteomes" id="UP000078348"/>
    </source>
</evidence>
<evidence type="ECO:0000256" key="3">
    <source>
        <dbReference type="ARBA" id="ARBA00011531"/>
    </source>
</evidence>
<keyword evidence="5" id="KW-0963">Cytoplasm</keyword>
<evidence type="ECO:0000313" key="12">
    <source>
        <dbReference type="EMBL" id="OAO17286.1"/>
    </source>
</evidence>
<dbReference type="NCBIfam" id="TIGR02344">
    <property type="entry name" value="chap_CCT_gamma"/>
    <property type="match status" value="1"/>
</dbReference>
<dbReference type="InterPro" id="IPR002194">
    <property type="entry name" value="Chaperonin_TCP-1_CS"/>
</dbReference>
<dbReference type="SUPFAM" id="SSF48592">
    <property type="entry name" value="GroEL equatorial domain-like"/>
    <property type="match status" value="1"/>
</dbReference>
<dbReference type="InterPro" id="IPR027409">
    <property type="entry name" value="GroEL-like_apical_dom_sf"/>
</dbReference>
<evidence type="ECO:0000256" key="9">
    <source>
        <dbReference type="ARBA" id="ARBA00024677"/>
    </source>
</evidence>
<dbReference type="SUPFAM" id="SSF54849">
    <property type="entry name" value="GroEL-intermediate domain like"/>
    <property type="match status" value="1"/>
</dbReference>
<dbReference type="InterPro" id="IPR027413">
    <property type="entry name" value="GROEL-like_equatorial_sf"/>
</dbReference>
<dbReference type="InterPro" id="IPR027410">
    <property type="entry name" value="TCP-1-like_intermed_sf"/>
</dbReference>
<evidence type="ECO:0000256" key="6">
    <source>
        <dbReference type="ARBA" id="ARBA00022741"/>
    </source>
</evidence>
<reference evidence="12 13" key="1">
    <citation type="submission" date="2016-05" db="EMBL/GenBank/DDBJ databases">
        <title>Nuclear genome of Blastocystis sp. subtype 1 NandII.</title>
        <authorList>
            <person name="Gentekaki E."/>
            <person name="Curtis B."/>
            <person name="Stairs C."/>
            <person name="Eme L."/>
            <person name="Herman E."/>
            <person name="Klimes V."/>
            <person name="Arias M.C."/>
            <person name="Elias M."/>
            <person name="Hilliou F."/>
            <person name="Klute M."/>
            <person name="Malik S.-B."/>
            <person name="Pightling A."/>
            <person name="Rachubinski R."/>
            <person name="Salas D."/>
            <person name="Schlacht A."/>
            <person name="Suga H."/>
            <person name="Archibald J."/>
            <person name="Ball S.G."/>
            <person name="Clark G."/>
            <person name="Dacks J."/>
            <person name="Van Der Giezen M."/>
            <person name="Tsaousis A."/>
            <person name="Roger A."/>
        </authorList>
    </citation>
    <scope>NUCLEOTIDE SEQUENCE [LARGE SCALE GENOMIC DNA]</scope>
    <source>
        <strain evidence="13">ATCC 50177 / NandII</strain>
    </source>
</reference>
<evidence type="ECO:0000256" key="11">
    <source>
        <dbReference type="RuleBase" id="RU004191"/>
    </source>
</evidence>
<evidence type="ECO:0000256" key="1">
    <source>
        <dbReference type="ARBA" id="ARBA00004496"/>
    </source>
</evidence>
<evidence type="ECO:0000256" key="5">
    <source>
        <dbReference type="ARBA" id="ARBA00022490"/>
    </source>
</evidence>
<proteinExistence type="inferred from homology"/>
<dbReference type="GO" id="GO:0016887">
    <property type="term" value="F:ATP hydrolysis activity"/>
    <property type="evidence" value="ECO:0007669"/>
    <property type="project" value="InterPro"/>
</dbReference>
<dbReference type="InterPro" id="IPR054827">
    <property type="entry name" value="thermosome_alpha"/>
</dbReference>
<dbReference type="InterPro" id="IPR012719">
    <property type="entry name" value="Chap_CCT_gamma"/>
</dbReference>
<protein>
    <recommendedName>
        <fullName evidence="4 11">T-complex protein 1 subunit gamma</fullName>
    </recommendedName>
</protein>
<dbReference type="PROSITE" id="PS00995">
    <property type="entry name" value="TCP1_3"/>
    <property type="match status" value="1"/>
</dbReference>
<dbReference type="InterPro" id="IPR002423">
    <property type="entry name" value="Cpn60/GroEL/TCP-1"/>
</dbReference>
<comment type="subunit">
    <text evidence="3">Heterooligomeric complex of about 850 to 900 kDa that forms two stacked rings, 12 to 16 nm in diameter.</text>
</comment>
<dbReference type="Gene3D" id="3.30.260.10">
    <property type="entry name" value="TCP-1-like chaperonin intermediate domain"/>
    <property type="match status" value="1"/>
</dbReference>